<dbReference type="Pfam" id="PF04203">
    <property type="entry name" value="Sortase"/>
    <property type="match status" value="1"/>
</dbReference>
<keyword evidence="4" id="KW-1185">Reference proteome</keyword>
<dbReference type="STRING" id="411471.SUBVAR_07399"/>
<dbReference type="SUPFAM" id="SSF63817">
    <property type="entry name" value="Sortase"/>
    <property type="match status" value="1"/>
</dbReference>
<evidence type="ECO:0000313" key="3">
    <source>
        <dbReference type="EMBL" id="EFB74302.1"/>
    </source>
</evidence>
<dbReference type="InterPro" id="IPR023365">
    <property type="entry name" value="Sortase_dom-sf"/>
</dbReference>
<reference evidence="3" key="1">
    <citation type="submission" date="2009-12" db="EMBL/GenBank/DDBJ databases">
        <authorList>
            <person name="Weinstock G."/>
            <person name="Sodergren E."/>
            <person name="Clifton S."/>
            <person name="Fulton L."/>
            <person name="Fulton B."/>
            <person name="Courtney L."/>
            <person name="Fronick C."/>
            <person name="Harrison M."/>
            <person name="Strong C."/>
            <person name="Farmer C."/>
            <person name="Delahaunty K."/>
            <person name="Markovic C."/>
            <person name="Hall O."/>
            <person name="Minx P."/>
            <person name="Tomlinson C."/>
            <person name="Mitreva M."/>
            <person name="Nelson J."/>
            <person name="Hou S."/>
            <person name="Wollam A."/>
            <person name="Pepin K.H."/>
            <person name="Johnson M."/>
            <person name="Bhonagiri V."/>
            <person name="Nash W.E."/>
            <person name="Warren W."/>
            <person name="Chinwalla A."/>
            <person name="Mardis E.R."/>
            <person name="Wilson R.K."/>
        </authorList>
    </citation>
    <scope>NUCLEOTIDE SEQUENCE [LARGE SCALE GENOMIC DNA]</scope>
    <source>
        <strain evidence="3">DSM 15176</strain>
    </source>
</reference>
<comment type="caution">
    <text evidence="3">The sequence shown here is derived from an EMBL/GenBank/DDBJ whole genome shotgun (WGS) entry which is preliminary data.</text>
</comment>
<dbReference type="InterPro" id="IPR009835">
    <property type="entry name" value="SrtB"/>
</dbReference>
<dbReference type="GO" id="GO:0016787">
    <property type="term" value="F:hydrolase activity"/>
    <property type="evidence" value="ECO:0007669"/>
    <property type="project" value="UniProtKB-KW"/>
</dbReference>
<dbReference type="EMBL" id="ACBY02000078">
    <property type="protein sequence ID" value="EFB74302.1"/>
    <property type="molecule type" value="Genomic_DNA"/>
</dbReference>
<dbReference type="eggNOG" id="COG4509">
    <property type="taxonomic scope" value="Bacteria"/>
</dbReference>
<keyword evidence="1" id="KW-0378">Hydrolase</keyword>
<dbReference type="HOGENOM" id="CLU_034078_3_1_9"/>
<evidence type="ECO:0000256" key="2">
    <source>
        <dbReference type="PIRSR" id="PIRSR605754-1"/>
    </source>
</evidence>
<dbReference type="CDD" id="cd05826">
    <property type="entry name" value="Sortase_B"/>
    <property type="match status" value="1"/>
</dbReference>
<accession>D1PSL6</accession>
<dbReference type="Proteomes" id="UP000003438">
    <property type="component" value="Unassembled WGS sequence"/>
</dbReference>
<proteinExistence type="predicted"/>
<protein>
    <submittedName>
        <fullName evidence="3">Sortase, SrtB family</fullName>
    </submittedName>
</protein>
<sequence>MHESTNPDTVAWLTIPGTNIDGPVQQGPDNDYYLRRDSDGNEDYRGCYFADSDAIVSLANLSRNVVIYGHTFTDGWEGGFEQLDKYLDTSWAQNHKALQLEINGTVLEYEVCSVGFCDVEETSLPIYCNLEDEAFRYLIEDANARNQVDGLEQLSAGDQILTLATCTEKETERLVIVAKQIYDTMIATEEDAHS</sequence>
<evidence type="ECO:0000256" key="1">
    <source>
        <dbReference type="ARBA" id="ARBA00022801"/>
    </source>
</evidence>
<organism evidence="3 4">
    <name type="scientific">Subdoligranulum variabile DSM 15176</name>
    <dbReference type="NCBI Taxonomy" id="411471"/>
    <lineage>
        <taxon>Bacteria</taxon>
        <taxon>Bacillati</taxon>
        <taxon>Bacillota</taxon>
        <taxon>Clostridia</taxon>
        <taxon>Eubacteriales</taxon>
        <taxon>Oscillospiraceae</taxon>
        <taxon>Subdoligranulum</taxon>
    </lineage>
</organism>
<dbReference type="InterPro" id="IPR005754">
    <property type="entry name" value="Sortase"/>
</dbReference>
<gene>
    <name evidence="3" type="ORF">SUBVAR_07399</name>
</gene>
<name>D1PSL6_9FIRM</name>
<dbReference type="Gene3D" id="2.40.260.10">
    <property type="entry name" value="Sortase"/>
    <property type="match status" value="1"/>
</dbReference>
<evidence type="ECO:0000313" key="4">
    <source>
        <dbReference type="Proteomes" id="UP000003438"/>
    </source>
</evidence>
<dbReference type="AlphaFoldDB" id="D1PSL6"/>
<feature type="active site" description="Acyl-thioester intermediate" evidence="2">
    <location>
        <position position="166"/>
    </location>
</feature>
<feature type="active site" description="Proton donor/acceptor" evidence="2">
    <location>
        <position position="70"/>
    </location>
</feature>